<keyword evidence="4 8" id="KW-0812">Transmembrane</keyword>
<dbReference type="GO" id="GO:0019706">
    <property type="term" value="F:protein-cysteine S-palmitoyltransferase activity"/>
    <property type="evidence" value="ECO:0007669"/>
    <property type="project" value="UniProtKB-EC"/>
</dbReference>
<evidence type="ECO:0000256" key="2">
    <source>
        <dbReference type="ARBA" id="ARBA00008574"/>
    </source>
</evidence>
<proteinExistence type="inferred from homology"/>
<comment type="catalytic activity">
    <reaction evidence="8">
        <text>L-cysteinyl-[protein] + hexadecanoyl-CoA = S-hexadecanoyl-L-cysteinyl-[protein] + CoA</text>
        <dbReference type="Rhea" id="RHEA:36683"/>
        <dbReference type="Rhea" id="RHEA-COMP:10131"/>
        <dbReference type="Rhea" id="RHEA-COMP:11032"/>
        <dbReference type="ChEBI" id="CHEBI:29950"/>
        <dbReference type="ChEBI" id="CHEBI:57287"/>
        <dbReference type="ChEBI" id="CHEBI:57379"/>
        <dbReference type="ChEBI" id="CHEBI:74151"/>
        <dbReference type="EC" id="2.3.1.225"/>
    </reaction>
</comment>
<keyword evidence="3 8" id="KW-0808">Transferase</keyword>
<dbReference type="GO" id="GO:0005783">
    <property type="term" value="C:endoplasmic reticulum"/>
    <property type="evidence" value="ECO:0007669"/>
    <property type="project" value="TreeGrafter"/>
</dbReference>
<dbReference type="Proteomes" id="UP000886595">
    <property type="component" value="Unassembled WGS sequence"/>
</dbReference>
<dbReference type="PROSITE" id="PS50216">
    <property type="entry name" value="DHHC"/>
    <property type="match status" value="1"/>
</dbReference>
<evidence type="ECO:0000256" key="6">
    <source>
        <dbReference type="ARBA" id="ARBA00023136"/>
    </source>
</evidence>
<keyword evidence="7 8" id="KW-0012">Acyltransferase</keyword>
<gene>
    <name evidence="10" type="ORF">Bca52824_077474</name>
</gene>
<feature type="transmembrane region" description="Helical" evidence="8">
    <location>
        <begin position="179"/>
        <end position="206"/>
    </location>
</feature>
<feature type="transmembrane region" description="Helical" evidence="8">
    <location>
        <begin position="23"/>
        <end position="46"/>
    </location>
</feature>
<dbReference type="Pfam" id="PF01529">
    <property type="entry name" value="DHHC"/>
    <property type="match status" value="1"/>
</dbReference>
<comment type="subcellular location">
    <subcellularLocation>
        <location evidence="1">Endomembrane system</location>
        <topology evidence="1">Multi-pass membrane protein</topology>
    </subcellularLocation>
</comment>
<dbReference type="GO" id="GO:0006612">
    <property type="term" value="P:protein targeting to membrane"/>
    <property type="evidence" value="ECO:0007669"/>
    <property type="project" value="TreeGrafter"/>
</dbReference>
<keyword evidence="5 8" id="KW-1133">Transmembrane helix</keyword>
<protein>
    <recommendedName>
        <fullName evidence="8">S-acyltransferase</fullName>
        <ecNumber evidence="8">2.3.1.225</ecNumber>
    </recommendedName>
    <alternativeName>
        <fullName evidence="8">Palmitoyltransferase</fullName>
    </alternativeName>
</protein>
<dbReference type="OrthoDB" id="4096362at2759"/>
<dbReference type="PANTHER" id="PTHR22883:SF284">
    <property type="entry name" value="PROTEIN S-ACYLTRANSFERASE 1-RELATED"/>
    <property type="match status" value="1"/>
</dbReference>
<evidence type="ECO:0000256" key="1">
    <source>
        <dbReference type="ARBA" id="ARBA00004127"/>
    </source>
</evidence>
<dbReference type="GO" id="GO:0005794">
    <property type="term" value="C:Golgi apparatus"/>
    <property type="evidence" value="ECO:0007669"/>
    <property type="project" value="TreeGrafter"/>
</dbReference>
<evidence type="ECO:0000313" key="11">
    <source>
        <dbReference type="Proteomes" id="UP000886595"/>
    </source>
</evidence>
<dbReference type="InterPro" id="IPR039859">
    <property type="entry name" value="PFA4/ZDH16/20/ERF2-like"/>
</dbReference>
<comment type="similarity">
    <text evidence="2 8">Belongs to the DHHC palmitoyltransferase family.</text>
</comment>
<dbReference type="InterPro" id="IPR001594">
    <property type="entry name" value="Palmitoyltrfase_DHHC"/>
</dbReference>
<evidence type="ECO:0000259" key="9">
    <source>
        <dbReference type="Pfam" id="PF01529"/>
    </source>
</evidence>
<reference evidence="10 11" key="1">
    <citation type="submission" date="2020-02" db="EMBL/GenBank/DDBJ databases">
        <authorList>
            <person name="Ma Q."/>
            <person name="Huang Y."/>
            <person name="Song X."/>
            <person name="Pei D."/>
        </authorList>
    </citation>
    <scope>NUCLEOTIDE SEQUENCE [LARGE SCALE GENOMIC DNA]</scope>
    <source>
        <strain evidence="10">Sxm20200214</strain>
        <tissue evidence="10">Leaf</tissue>
    </source>
</reference>
<evidence type="ECO:0000256" key="7">
    <source>
        <dbReference type="ARBA" id="ARBA00023315"/>
    </source>
</evidence>
<accession>A0A8X7TXB0</accession>
<dbReference type="EMBL" id="JAAMPC010000015">
    <property type="protein sequence ID" value="KAG2258180.1"/>
    <property type="molecule type" value="Genomic_DNA"/>
</dbReference>
<evidence type="ECO:0000256" key="5">
    <source>
        <dbReference type="ARBA" id="ARBA00022989"/>
    </source>
</evidence>
<feature type="domain" description="Palmitoyltransferase DHHC" evidence="9">
    <location>
        <begin position="97"/>
        <end position="211"/>
    </location>
</feature>
<organism evidence="10 11">
    <name type="scientific">Brassica carinata</name>
    <name type="common">Ethiopian mustard</name>
    <name type="synonym">Abyssinian cabbage</name>
    <dbReference type="NCBI Taxonomy" id="52824"/>
    <lineage>
        <taxon>Eukaryota</taxon>
        <taxon>Viridiplantae</taxon>
        <taxon>Streptophyta</taxon>
        <taxon>Embryophyta</taxon>
        <taxon>Tracheophyta</taxon>
        <taxon>Spermatophyta</taxon>
        <taxon>Magnoliopsida</taxon>
        <taxon>eudicotyledons</taxon>
        <taxon>Gunneridae</taxon>
        <taxon>Pentapetalae</taxon>
        <taxon>rosids</taxon>
        <taxon>malvids</taxon>
        <taxon>Brassicales</taxon>
        <taxon>Brassicaceae</taxon>
        <taxon>Brassiceae</taxon>
        <taxon>Brassica</taxon>
    </lineage>
</organism>
<sequence length="299" mass="34207">MIGGPSITFCIRIAFLIGHRRPLFHSLILIGATLLTIMDFTFLFLTSTRDPGIIPRNKETPSEVITQSLEWMSNKVGNTKLPRTKYIIVNGFTVKVKFCDTCKLYRPPRASHCSTCNNCVQRFDHHCPWVGQCIALRNYPFFVCFISCSTLLCIYVFVFSLMSMLEVHGQFYVLIADDLILGVLALYCFVSVWFVGGLTVFHLYLISTNQARFFSFISKQPLITLLLLTTSESFRYHYDKKENPYRKGVLKNFKELLLGKISPPLVNFRDWVQEEDVEVGSIASEVVRAFGSPRHGNEQ</sequence>
<feature type="transmembrane region" description="Helical" evidence="8">
    <location>
        <begin position="139"/>
        <end position="159"/>
    </location>
</feature>
<evidence type="ECO:0000256" key="3">
    <source>
        <dbReference type="ARBA" id="ARBA00022679"/>
    </source>
</evidence>
<comment type="domain">
    <text evidence="8">The DHHC domain is required for palmitoyltransferase activity.</text>
</comment>
<name>A0A8X7TXB0_BRACI</name>
<keyword evidence="6 8" id="KW-0472">Membrane</keyword>
<evidence type="ECO:0000256" key="4">
    <source>
        <dbReference type="ARBA" id="ARBA00022692"/>
    </source>
</evidence>
<dbReference type="AlphaFoldDB" id="A0A8X7TXB0"/>
<evidence type="ECO:0000256" key="8">
    <source>
        <dbReference type="RuleBase" id="RU079119"/>
    </source>
</evidence>
<comment type="caution">
    <text evidence="10">The sequence shown here is derived from an EMBL/GenBank/DDBJ whole genome shotgun (WGS) entry which is preliminary data.</text>
</comment>
<dbReference type="EC" id="2.3.1.225" evidence="8"/>
<dbReference type="PANTHER" id="PTHR22883">
    <property type="entry name" value="ZINC FINGER DHHC DOMAIN CONTAINING PROTEIN"/>
    <property type="match status" value="1"/>
</dbReference>
<evidence type="ECO:0000313" key="10">
    <source>
        <dbReference type="EMBL" id="KAG2258180.1"/>
    </source>
</evidence>
<keyword evidence="11" id="KW-1185">Reference proteome</keyword>